<dbReference type="GO" id="GO:0016788">
    <property type="term" value="F:hydrolase activity, acting on ester bonds"/>
    <property type="evidence" value="ECO:0007669"/>
    <property type="project" value="InterPro"/>
</dbReference>
<dbReference type="InterPro" id="IPR001130">
    <property type="entry name" value="TatD-like"/>
</dbReference>
<dbReference type="PROSITE" id="PS01137">
    <property type="entry name" value="TATD_1"/>
    <property type="match status" value="1"/>
</dbReference>
<organism evidence="2">
    <name type="scientific">marine metagenome</name>
    <dbReference type="NCBI Taxonomy" id="408172"/>
    <lineage>
        <taxon>unclassified sequences</taxon>
        <taxon>metagenomes</taxon>
        <taxon>ecological metagenomes</taxon>
    </lineage>
</organism>
<protein>
    <submittedName>
        <fullName evidence="2">Uncharacterized protein</fullName>
    </submittedName>
</protein>
<reference evidence="2" key="1">
    <citation type="submission" date="2018-05" db="EMBL/GenBank/DDBJ databases">
        <authorList>
            <person name="Lanie J.A."/>
            <person name="Ng W.-L."/>
            <person name="Kazmierczak K.M."/>
            <person name="Andrzejewski T.M."/>
            <person name="Davidsen T.M."/>
            <person name="Wayne K.J."/>
            <person name="Tettelin H."/>
            <person name="Glass J.I."/>
            <person name="Rusch D."/>
            <person name="Podicherti R."/>
            <person name="Tsui H.-C.T."/>
            <person name="Winkler M.E."/>
        </authorList>
    </citation>
    <scope>NUCLEOTIDE SEQUENCE</scope>
</reference>
<dbReference type="InterPro" id="IPR032466">
    <property type="entry name" value="Metal_Hydrolase"/>
</dbReference>
<dbReference type="AlphaFoldDB" id="A0A382VE66"/>
<dbReference type="SUPFAM" id="SSF51556">
    <property type="entry name" value="Metallo-dependent hydrolases"/>
    <property type="match status" value="1"/>
</dbReference>
<dbReference type="Pfam" id="PF01026">
    <property type="entry name" value="TatD_DNase"/>
    <property type="match status" value="1"/>
</dbReference>
<keyword evidence="1" id="KW-0378">Hydrolase</keyword>
<name>A0A382VE66_9ZZZZ</name>
<evidence type="ECO:0000256" key="1">
    <source>
        <dbReference type="ARBA" id="ARBA00022801"/>
    </source>
</evidence>
<dbReference type="PANTHER" id="PTHR46124:SF2">
    <property type="entry name" value="D-AMINOACYL-TRNA DEACYLASE"/>
    <property type="match status" value="1"/>
</dbReference>
<dbReference type="PANTHER" id="PTHR46124">
    <property type="entry name" value="D-AMINOACYL-TRNA DEACYLASE"/>
    <property type="match status" value="1"/>
</dbReference>
<gene>
    <name evidence="2" type="ORF">METZ01_LOCUS397169</name>
</gene>
<dbReference type="Gene3D" id="3.20.20.140">
    <property type="entry name" value="Metal-dependent hydrolases"/>
    <property type="match status" value="1"/>
</dbReference>
<sequence length="113" mass="12009">MLVDSHCHIDFAELAGDFPGMLSRAQAAGVGHLLCVSVNLVDFPAMLELAGDSEHVSASVGVHPNTPLDATDEPSADILETLAQTPKVVAIGETGLDYYRTDCNPDTQRTRFA</sequence>
<dbReference type="GO" id="GO:0005829">
    <property type="term" value="C:cytosol"/>
    <property type="evidence" value="ECO:0007669"/>
    <property type="project" value="TreeGrafter"/>
</dbReference>
<feature type="non-terminal residue" evidence="2">
    <location>
        <position position="113"/>
    </location>
</feature>
<proteinExistence type="predicted"/>
<evidence type="ECO:0000313" key="2">
    <source>
        <dbReference type="EMBL" id="SVD44315.1"/>
    </source>
</evidence>
<accession>A0A382VE66</accession>
<dbReference type="EMBL" id="UINC01150973">
    <property type="protein sequence ID" value="SVD44315.1"/>
    <property type="molecule type" value="Genomic_DNA"/>
</dbReference>
<dbReference type="InterPro" id="IPR018228">
    <property type="entry name" value="DNase_TatD-rel_CS"/>
</dbReference>